<proteinExistence type="predicted"/>
<comment type="caution">
    <text evidence="2">The sequence shown here is derived from an EMBL/GenBank/DDBJ whole genome shotgun (WGS) entry which is preliminary data.</text>
</comment>
<protein>
    <recommendedName>
        <fullName evidence="4">PH domain-containing protein</fullName>
    </recommendedName>
</protein>
<organism evidence="2 3">
    <name type="scientific">Natronoglomus mannanivorans</name>
    <dbReference type="NCBI Taxonomy" id="2979990"/>
    <lineage>
        <taxon>Archaea</taxon>
        <taxon>Methanobacteriati</taxon>
        <taxon>Methanobacteriota</taxon>
        <taxon>Stenosarchaea group</taxon>
        <taxon>Halobacteria</taxon>
        <taxon>Halobacteriales</taxon>
        <taxon>Natrialbaceae</taxon>
        <taxon>Natronoglomus</taxon>
    </lineage>
</organism>
<gene>
    <name evidence="2" type="ORF">OB955_02005</name>
</gene>
<dbReference type="Proteomes" id="UP001320972">
    <property type="component" value="Unassembled WGS sequence"/>
</dbReference>
<keyword evidence="1" id="KW-1133">Transmembrane helix</keyword>
<evidence type="ECO:0000313" key="2">
    <source>
        <dbReference type="EMBL" id="MCU4971516.1"/>
    </source>
</evidence>
<evidence type="ECO:0008006" key="4">
    <source>
        <dbReference type="Google" id="ProtNLM"/>
    </source>
</evidence>
<feature type="transmembrane region" description="Helical" evidence="1">
    <location>
        <begin position="21"/>
        <end position="39"/>
    </location>
</feature>
<reference evidence="2 3" key="1">
    <citation type="submission" date="2022-09" db="EMBL/GenBank/DDBJ databases">
        <title>Enrichment on poylsaccharides allowed isolation of novel metabolic and taxonomic groups of Haloarchaea.</title>
        <authorList>
            <person name="Sorokin D.Y."/>
            <person name="Elcheninov A.G."/>
            <person name="Khizhniak T.V."/>
            <person name="Kolganova T.V."/>
            <person name="Kublanov I.V."/>
        </authorList>
    </citation>
    <scope>NUCLEOTIDE SEQUENCE [LARGE SCALE GENOMIC DNA]</scope>
    <source>
        <strain evidence="2 3">AArc-m2/3/4</strain>
    </source>
</reference>
<keyword evidence="3" id="KW-1185">Reference proteome</keyword>
<keyword evidence="1" id="KW-0472">Membrane</keyword>
<name>A0ABT2Q9D1_9EURY</name>
<sequence>MDRNRTRDDVRFAERQTFPSWMGPALLVLAVPGPLLAIAAVVGEQGLTRNLLSLVAVVVALTVAPLPLLLRSAMQTQVTDDGLQIQYWPFHRSPRAVPFDEIDDVRVESRRSYQYGIRWTRTGWEYTPNSRDGVAVTRQEQKPVFVGSDRPHELAMAIREGLRAYRRR</sequence>
<dbReference type="EMBL" id="JAOPKB010000001">
    <property type="protein sequence ID" value="MCU4971516.1"/>
    <property type="molecule type" value="Genomic_DNA"/>
</dbReference>
<evidence type="ECO:0000256" key="1">
    <source>
        <dbReference type="SAM" id="Phobius"/>
    </source>
</evidence>
<accession>A0ABT2Q9D1</accession>
<evidence type="ECO:0000313" key="3">
    <source>
        <dbReference type="Proteomes" id="UP001320972"/>
    </source>
</evidence>
<feature type="transmembrane region" description="Helical" evidence="1">
    <location>
        <begin position="51"/>
        <end position="70"/>
    </location>
</feature>
<keyword evidence="1" id="KW-0812">Transmembrane</keyword>
<dbReference type="RefSeq" id="WP_338006832.1">
    <property type="nucleotide sequence ID" value="NZ_JAOPKB010000001.1"/>
</dbReference>